<keyword evidence="4" id="KW-0479">Metal-binding</keyword>
<reference evidence="10 11" key="1">
    <citation type="journal article" date="2012" name="PLoS Pathog.">
        <title>Comparative pathogenomics reveals horizontally acquired novel virulence genes in fungi infecting cereal hosts.</title>
        <authorList>
            <person name="Gardiner D.M."/>
            <person name="McDonald M.C."/>
            <person name="Covarelli L."/>
            <person name="Solomon P.S."/>
            <person name="Rusu A.G."/>
            <person name="Marshall M."/>
            <person name="Kazan K."/>
            <person name="Chakraborty S."/>
            <person name="McDonald B.A."/>
            <person name="Manners J.M."/>
        </authorList>
    </citation>
    <scope>NUCLEOTIDE SEQUENCE [LARGE SCALE GENOMIC DNA]</scope>
    <source>
        <strain evidence="10 11">CS3096</strain>
    </source>
</reference>
<comment type="caution">
    <text evidence="10">The sequence shown here is derived from an EMBL/GenBank/DDBJ whole genome shotgun (WGS) entry which is preliminary data.</text>
</comment>
<dbReference type="SUPFAM" id="SSF57850">
    <property type="entry name" value="RING/U-box"/>
    <property type="match status" value="2"/>
</dbReference>
<name>K3VF96_FUSPC</name>
<protein>
    <recommendedName>
        <fullName evidence="2">RBR-type E3 ubiquitin transferase</fullName>
        <ecNumber evidence="2">2.3.2.31</ecNumber>
    </recommendedName>
</protein>
<evidence type="ECO:0000256" key="5">
    <source>
        <dbReference type="ARBA" id="ARBA00022737"/>
    </source>
</evidence>
<dbReference type="RefSeq" id="XP_009259736.1">
    <property type="nucleotide sequence ID" value="XM_009261461.1"/>
</dbReference>
<dbReference type="AlphaFoldDB" id="K3VF96"/>
<evidence type="ECO:0000313" key="11">
    <source>
        <dbReference type="Proteomes" id="UP000007978"/>
    </source>
</evidence>
<dbReference type="Proteomes" id="UP000007978">
    <property type="component" value="Chromosome 2"/>
</dbReference>
<dbReference type="InterPro" id="IPR044066">
    <property type="entry name" value="TRIAD_supradom"/>
</dbReference>
<keyword evidence="8" id="KW-0862">Zinc</keyword>
<comment type="catalytic activity">
    <reaction evidence="1">
        <text>[E2 ubiquitin-conjugating enzyme]-S-ubiquitinyl-L-cysteine + [acceptor protein]-L-lysine = [E2 ubiquitin-conjugating enzyme]-L-cysteine + [acceptor protein]-N(6)-ubiquitinyl-L-lysine.</text>
        <dbReference type="EC" id="2.3.2.31"/>
    </reaction>
</comment>
<dbReference type="PROSITE" id="PS51873">
    <property type="entry name" value="TRIAD"/>
    <property type="match status" value="1"/>
</dbReference>
<dbReference type="InterPro" id="IPR031127">
    <property type="entry name" value="E3_UB_ligase_RBR"/>
</dbReference>
<evidence type="ECO:0000256" key="4">
    <source>
        <dbReference type="ARBA" id="ARBA00022723"/>
    </source>
</evidence>
<gene>
    <name evidence="10" type="ORF">FPSE_08343</name>
</gene>
<evidence type="ECO:0000256" key="7">
    <source>
        <dbReference type="ARBA" id="ARBA00022786"/>
    </source>
</evidence>
<keyword evidence="3" id="KW-0808">Transferase</keyword>
<dbReference type="HOGENOM" id="CLU_022048_5_2_1"/>
<dbReference type="EC" id="2.3.2.31" evidence="2"/>
<evidence type="ECO:0000256" key="3">
    <source>
        <dbReference type="ARBA" id="ARBA00022679"/>
    </source>
</evidence>
<dbReference type="SMART" id="SM00647">
    <property type="entry name" value="IBR"/>
    <property type="match status" value="2"/>
</dbReference>
<keyword evidence="5" id="KW-0677">Repeat</keyword>
<organism evidence="10 11">
    <name type="scientific">Fusarium pseudograminearum (strain CS3096)</name>
    <name type="common">Wheat and barley crown-rot fungus</name>
    <dbReference type="NCBI Taxonomy" id="1028729"/>
    <lineage>
        <taxon>Eukaryota</taxon>
        <taxon>Fungi</taxon>
        <taxon>Dikarya</taxon>
        <taxon>Ascomycota</taxon>
        <taxon>Pezizomycotina</taxon>
        <taxon>Sordariomycetes</taxon>
        <taxon>Hypocreomycetidae</taxon>
        <taxon>Hypocreales</taxon>
        <taxon>Nectriaceae</taxon>
        <taxon>Fusarium</taxon>
    </lineage>
</organism>
<dbReference type="KEGG" id="fpu:FPSE_08343"/>
<dbReference type="GeneID" id="20366961"/>
<dbReference type="OrthoDB" id="10009520at2759"/>
<sequence length="196" mass="22493">MDVKECVSCLQDFPSLELYQCPCSHKYCRECLTALLYLSLRDEWRFPPRCCREPIPIPLIGWFSEELLLRFRDRQLEYDTPDRTYCSAPTCSTFVPPACIVGTIAQCPTCSQLTCTNCKGERHEGFCRQDDALRELQRLADENQWETCYACNRMVELLGGCVHITCRCGAEFCYVCGTPWKNCGCPVEIENRGVHS</sequence>
<dbReference type="InterPro" id="IPR002867">
    <property type="entry name" value="IBR_dom"/>
</dbReference>
<evidence type="ECO:0000313" key="10">
    <source>
        <dbReference type="EMBL" id="EKJ71473.1"/>
    </source>
</evidence>
<accession>K3VF96</accession>
<proteinExistence type="predicted"/>
<dbReference type="PROSITE" id="PS00518">
    <property type="entry name" value="ZF_RING_1"/>
    <property type="match status" value="1"/>
</dbReference>
<evidence type="ECO:0000259" key="9">
    <source>
        <dbReference type="PROSITE" id="PS51873"/>
    </source>
</evidence>
<keyword evidence="11" id="KW-1185">Reference proteome</keyword>
<dbReference type="CDD" id="cd20335">
    <property type="entry name" value="BRcat_RBR"/>
    <property type="match status" value="1"/>
</dbReference>
<dbReference type="GO" id="GO:0016567">
    <property type="term" value="P:protein ubiquitination"/>
    <property type="evidence" value="ECO:0007669"/>
    <property type="project" value="InterPro"/>
</dbReference>
<evidence type="ECO:0000256" key="6">
    <source>
        <dbReference type="ARBA" id="ARBA00022771"/>
    </source>
</evidence>
<evidence type="ECO:0000256" key="8">
    <source>
        <dbReference type="ARBA" id="ARBA00022833"/>
    </source>
</evidence>
<keyword evidence="6" id="KW-0863">Zinc-finger</keyword>
<dbReference type="EMBL" id="AFNW01000287">
    <property type="protein sequence ID" value="EKJ71473.1"/>
    <property type="molecule type" value="Genomic_DNA"/>
</dbReference>
<evidence type="ECO:0000256" key="1">
    <source>
        <dbReference type="ARBA" id="ARBA00001798"/>
    </source>
</evidence>
<evidence type="ECO:0000256" key="2">
    <source>
        <dbReference type="ARBA" id="ARBA00012251"/>
    </source>
</evidence>
<dbReference type="InterPro" id="IPR017907">
    <property type="entry name" value="Znf_RING_CS"/>
</dbReference>
<dbReference type="Pfam" id="PF01485">
    <property type="entry name" value="IBR"/>
    <property type="match status" value="2"/>
</dbReference>
<dbReference type="Gene3D" id="1.20.120.1750">
    <property type="match status" value="1"/>
</dbReference>
<keyword evidence="7" id="KW-0833">Ubl conjugation pathway</keyword>
<dbReference type="GO" id="GO:0008270">
    <property type="term" value="F:zinc ion binding"/>
    <property type="evidence" value="ECO:0007669"/>
    <property type="project" value="UniProtKB-KW"/>
</dbReference>
<dbReference type="eggNOG" id="KOG1812">
    <property type="taxonomic scope" value="Eukaryota"/>
</dbReference>
<dbReference type="CDD" id="cd22584">
    <property type="entry name" value="Rcat_RBR_unk"/>
    <property type="match status" value="1"/>
</dbReference>
<dbReference type="GO" id="GO:0061630">
    <property type="term" value="F:ubiquitin protein ligase activity"/>
    <property type="evidence" value="ECO:0007669"/>
    <property type="project" value="UniProtKB-EC"/>
</dbReference>
<dbReference type="PANTHER" id="PTHR11685">
    <property type="entry name" value="RBR FAMILY RING FINGER AND IBR DOMAIN-CONTAINING"/>
    <property type="match status" value="1"/>
</dbReference>
<feature type="domain" description="RING-type" evidence="9">
    <location>
        <begin position="2"/>
        <end position="196"/>
    </location>
</feature>